<keyword evidence="2" id="KW-0732">Signal</keyword>
<organism evidence="3 4">
    <name type="scientific">Sphingomonas aurea</name>
    <dbReference type="NCBI Taxonomy" id="3063994"/>
    <lineage>
        <taxon>Bacteria</taxon>
        <taxon>Pseudomonadati</taxon>
        <taxon>Pseudomonadota</taxon>
        <taxon>Alphaproteobacteria</taxon>
        <taxon>Sphingomonadales</taxon>
        <taxon>Sphingomonadaceae</taxon>
        <taxon>Sphingomonas</taxon>
    </lineage>
</organism>
<evidence type="ECO:0000256" key="2">
    <source>
        <dbReference type="SAM" id="SignalP"/>
    </source>
</evidence>
<dbReference type="EMBL" id="JAUUDS010000001">
    <property type="protein sequence ID" value="MDP1025887.1"/>
    <property type="molecule type" value="Genomic_DNA"/>
</dbReference>
<gene>
    <name evidence="3" type="ORF">Q5H91_01540</name>
</gene>
<proteinExistence type="predicted"/>
<evidence type="ECO:0000313" key="4">
    <source>
        <dbReference type="Proteomes" id="UP001230685"/>
    </source>
</evidence>
<feature type="transmembrane region" description="Helical" evidence="1">
    <location>
        <begin position="49"/>
        <end position="73"/>
    </location>
</feature>
<accession>A0ABT9EFZ0</accession>
<evidence type="ECO:0008006" key="5">
    <source>
        <dbReference type="Google" id="ProtNLM"/>
    </source>
</evidence>
<reference evidence="3 4" key="1">
    <citation type="submission" date="2023-07" db="EMBL/GenBank/DDBJ databases">
        <authorList>
            <person name="Kim M.K."/>
        </authorList>
    </citation>
    <scope>NUCLEOTIDE SEQUENCE [LARGE SCALE GENOMIC DNA]</scope>
    <source>
        <strain evidence="3 4">KR1UV-12</strain>
    </source>
</reference>
<feature type="chain" id="PRO_5045998847" description="Transmembrane protein" evidence="2">
    <location>
        <begin position="22"/>
        <end position="82"/>
    </location>
</feature>
<comment type="caution">
    <text evidence="3">The sequence shown here is derived from an EMBL/GenBank/DDBJ whole genome shotgun (WGS) entry which is preliminary data.</text>
</comment>
<keyword evidence="1" id="KW-0812">Transmembrane</keyword>
<keyword evidence="4" id="KW-1185">Reference proteome</keyword>
<evidence type="ECO:0000256" key="1">
    <source>
        <dbReference type="SAM" id="Phobius"/>
    </source>
</evidence>
<keyword evidence="1" id="KW-0472">Membrane</keyword>
<sequence>MLKKILASGCAAALCVAPAYAAPTANPAASLSVKPAARATATSRQSQKLAAPGAIIGLVLAAAVIAGGVFIVVDDDDNSDSN</sequence>
<protein>
    <recommendedName>
        <fullName evidence="5">Transmembrane protein</fullName>
    </recommendedName>
</protein>
<name>A0ABT9EFZ0_9SPHN</name>
<dbReference type="RefSeq" id="WP_305171467.1">
    <property type="nucleotide sequence ID" value="NZ_JAUUDS010000001.1"/>
</dbReference>
<dbReference type="Proteomes" id="UP001230685">
    <property type="component" value="Unassembled WGS sequence"/>
</dbReference>
<feature type="signal peptide" evidence="2">
    <location>
        <begin position="1"/>
        <end position="21"/>
    </location>
</feature>
<evidence type="ECO:0000313" key="3">
    <source>
        <dbReference type="EMBL" id="MDP1025887.1"/>
    </source>
</evidence>
<keyword evidence="1" id="KW-1133">Transmembrane helix</keyword>